<keyword evidence="4" id="KW-1185">Reference proteome</keyword>
<sequence length="435" mass="50698">MAEPGEDCPHRRQLEHTLLYCQTQAELLQATRDNYLSVIEEFRRDLEELTEQVQQQQQQDEQQMAKEMEQSSHEEPPRLASNELELQSQKVVQITSLLQAKEYERQEANANNEAAMQMYEDQCKELRRAHNEVKRLKECLSSLENCQQELNEERNSLRAEITALKNREAELCGKDRALNEQLKCKEQDLEKSRCLLHDMQCHLKQEERQHKETLDRLCQANDDIRKQMRDVANECKQMQLKLKYVCGTVDPITLSVTNLNQYQIPLCRQQTKVNEQQQQIIESFRKWKDAQIRSDEAMRQCMKRAEEHINLLLEENQRLCEEYRRLYSDYSQLESEMQRVKNAVNKRFNTSSCPTPASPQPDSVICRSQAVSDEMANRLKFMSCTAQRLSAQCQALKSNSLDLSIIKSMQSSQNLSTESSQCCQLNGTESASSTL</sequence>
<dbReference type="OMA" id="KENHACA"/>
<reference evidence="3 4" key="1">
    <citation type="journal article" date="2019" name="J. Hered.">
        <title>An Improved Genome Assembly for Drosophila navojoa, the Basal Species in the mojavensis Cluster.</title>
        <authorList>
            <person name="Vanderlinde T."/>
            <person name="Dupim E.G."/>
            <person name="Nazario-Yepiz N.O."/>
            <person name="Carvalho A.B."/>
        </authorList>
    </citation>
    <scope>NUCLEOTIDE SEQUENCE [LARGE SCALE GENOMIC DNA]</scope>
    <source>
        <strain evidence="3">Navoj_Jal97</strain>
        <tissue evidence="3">Whole organism</tissue>
    </source>
</reference>
<feature type="coiled-coil region" evidence="1">
    <location>
        <begin position="98"/>
        <end position="167"/>
    </location>
</feature>
<dbReference type="OrthoDB" id="6350415at2759"/>
<feature type="coiled-coil region" evidence="1">
    <location>
        <begin position="214"/>
        <end position="241"/>
    </location>
</feature>
<dbReference type="InterPro" id="IPR031843">
    <property type="entry name" value="Yuri_gagarin"/>
</dbReference>
<proteinExistence type="predicted"/>
<accession>A0A484BBD0</accession>
<evidence type="ECO:0000313" key="4">
    <source>
        <dbReference type="Proteomes" id="UP000295192"/>
    </source>
</evidence>
<feature type="region of interest" description="Disordered" evidence="2">
    <location>
        <begin position="51"/>
        <end position="86"/>
    </location>
</feature>
<feature type="compositionally biased region" description="Basic and acidic residues" evidence="2">
    <location>
        <begin position="63"/>
        <end position="77"/>
    </location>
</feature>
<dbReference type="EMBL" id="LSRL02000067">
    <property type="protein sequence ID" value="TDG45999.1"/>
    <property type="molecule type" value="Genomic_DNA"/>
</dbReference>
<comment type="caution">
    <text evidence="3">The sequence shown here is derived from an EMBL/GenBank/DDBJ whole genome shotgun (WGS) entry which is preliminary data.</text>
</comment>
<dbReference type="AlphaFoldDB" id="A0A484BBD0"/>
<protein>
    <submittedName>
        <fullName evidence="3">Uncharacterized protein</fullName>
    </submittedName>
</protein>
<organism evidence="3 4">
    <name type="scientific">Drosophila navojoa</name>
    <name type="common">Fruit fly</name>
    <dbReference type="NCBI Taxonomy" id="7232"/>
    <lineage>
        <taxon>Eukaryota</taxon>
        <taxon>Metazoa</taxon>
        <taxon>Ecdysozoa</taxon>
        <taxon>Arthropoda</taxon>
        <taxon>Hexapoda</taxon>
        <taxon>Insecta</taxon>
        <taxon>Pterygota</taxon>
        <taxon>Neoptera</taxon>
        <taxon>Endopterygota</taxon>
        <taxon>Diptera</taxon>
        <taxon>Brachycera</taxon>
        <taxon>Muscomorpha</taxon>
        <taxon>Ephydroidea</taxon>
        <taxon>Drosophilidae</taxon>
        <taxon>Drosophila</taxon>
    </lineage>
</organism>
<name>A0A484BBD0_DRONA</name>
<evidence type="ECO:0000256" key="2">
    <source>
        <dbReference type="SAM" id="MobiDB-lite"/>
    </source>
</evidence>
<evidence type="ECO:0000256" key="1">
    <source>
        <dbReference type="SAM" id="Coils"/>
    </source>
</evidence>
<feature type="coiled-coil region" evidence="1">
    <location>
        <begin position="302"/>
        <end position="343"/>
    </location>
</feature>
<feature type="compositionally biased region" description="Low complexity" evidence="2">
    <location>
        <begin position="51"/>
        <end position="62"/>
    </location>
</feature>
<keyword evidence="1" id="KW-0175">Coiled coil</keyword>
<dbReference type="Pfam" id="PF15934">
    <property type="entry name" value="Yuri_gagarin"/>
    <property type="match status" value="1"/>
</dbReference>
<evidence type="ECO:0000313" key="3">
    <source>
        <dbReference type="EMBL" id="TDG45999.1"/>
    </source>
</evidence>
<gene>
    <name evidence="3" type="ORF">AWZ03_007599</name>
</gene>
<dbReference type="Proteomes" id="UP000295192">
    <property type="component" value="Unassembled WGS sequence"/>
</dbReference>